<dbReference type="Pfam" id="PF02518">
    <property type="entry name" value="HATPase_c"/>
    <property type="match status" value="1"/>
</dbReference>
<dbReference type="SMART" id="SM00304">
    <property type="entry name" value="HAMP"/>
    <property type="match status" value="1"/>
</dbReference>
<dbReference type="SUPFAM" id="SSF55874">
    <property type="entry name" value="ATPase domain of HSP90 chaperone/DNA topoisomerase II/histidine kinase"/>
    <property type="match status" value="1"/>
</dbReference>
<evidence type="ECO:0000256" key="1">
    <source>
        <dbReference type="ARBA" id="ARBA00000085"/>
    </source>
</evidence>
<dbReference type="PROSITE" id="PS50112">
    <property type="entry name" value="PAS"/>
    <property type="match status" value="1"/>
</dbReference>
<dbReference type="InterPro" id="IPR003594">
    <property type="entry name" value="HATPase_dom"/>
</dbReference>
<sequence length="609" mass="68766">MKKVGFFKSIQFKFLLVYTLLILLAMQLIGVYFTDQLEKNFLNNFNNSLKSQASMLSYNIGEAVKEARESGEGNNPNDVIDKIRDQLSETGGGLKVAQVIDQSGKIIATSDPAHSDIVGKRTTNNTVMRDVLTSNGMKLYTKRDASSGERVRVLTDPIEVDNQHYGILYVEKSLEGVYKDLRSINQILATATLFALIVTALLGVFLARTITKPLAQLQRQAVAVAQGDFTRKVRQFDEDEIGRLAVSFNNMTERLHEANETTEAERRKLKSVLAYMTDGVIATDKNGHVILMNKRSEELLGVYKQNVLGSSVIDLLKLQGEFTTYDLYHLDDSVILDFSSDDQVFLLRAHFSVIKKENGELNGLIAVLHDVTEQEQIEAERREFVANVSHELRTPLTTMKSYLEALQDGAIKEEALATKFLDVTQMETERMIRLVNDLLQLSKMDAKDYTINRARTDFVEFFHKIIDRFEMSKKQNIRFIRKLPKNPVYVDIDRDKLTQVIDNIISNALKYSPEGGAVTFNVVHLGRFIRISISDQGVGIPKDHLTKIFMRFYRVDRARSRKLGGTGLGLAIAKELIEAHGGEIWADSEWNKGSTISFTLPVHKEGEKV</sequence>
<dbReference type="CDD" id="cd00075">
    <property type="entry name" value="HATPase"/>
    <property type="match status" value="1"/>
</dbReference>
<dbReference type="Proteomes" id="UP000808914">
    <property type="component" value="Unassembled WGS sequence"/>
</dbReference>
<evidence type="ECO:0000256" key="5">
    <source>
        <dbReference type="ARBA" id="ARBA00022553"/>
    </source>
</evidence>
<evidence type="ECO:0000256" key="11">
    <source>
        <dbReference type="ARBA" id="ARBA00022989"/>
    </source>
</evidence>
<dbReference type="SMART" id="SM00388">
    <property type="entry name" value="HisKA"/>
    <property type="match status" value="1"/>
</dbReference>
<evidence type="ECO:0000256" key="7">
    <source>
        <dbReference type="ARBA" id="ARBA00022692"/>
    </source>
</evidence>
<evidence type="ECO:0000313" key="19">
    <source>
        <dbReference type="EMBL" id="MBM7645507.1"/>
    </source>
</evidence>
<evidence type="ECO:0000259" key="16">
    <source>
        <dbReference type="PROSITE" id="PS50112"/>
    </source>
</evidence>
<comment type="catalytic activity">
    <reaction evidence="1">
        <text>ATP + protein L-histidine = ADP + protein N-phospho-L-histidine.</text>
        <dbReference type="EC" id="2.7.13.3"/>
    </reaction>
</comment>
<feature type="domain" description="PAS" evidence="16">
    <location>
        <begin position="265"/>
        <end position="332"/>
    </location>
</feature>
<evidence type="ECO:0000259" key="17">
    <source>
        <dbReference type="PROSITE" id="PS50113"/>
    </source>
</evidence>
<evidence type="ECO:0000256" key="4">
    <source>
        <dbReference type="ARBA" id="ARBA00022475"/>
    </source>
</evidence>
<feature type="transmembrane region" description="Helical" evidence="14">
    <location>
        <begin position="12"/>
        <end position="33"/>
    </location>
</feature>
<dbReference type="InterPro" id="IPR049814">
    <property type="entry name" value="Resp_reg_WalK"/>
</dbReference>
<keyword evidence="10" id="KW-0067">ATP-binding</keyword>
<dbReference type="Pfam" id="PF23846">
    <property type="entry name" value="Cache_WalK"/>
    <property type="match status" value="1"/>
</dbReference>
<protein>
    <recommendedName>
        <fullName evidence="3">histidine kinase</fullName>
        <ecNumber evidence="3">2.7.13.3</ecNumber>
    </recommendedName>
</protein>
<dbReference type="InterPro" id="IPR036890">
    <property type="entry name" value="HATPase_C_sf"/>
</dbReference>
<comment type="subcellular location">
    <subcellularLocation>
        <location evidence="2">Cell membrane</location>
        <topology evidence="2">Multi-pass membrane protein</topology>
    </subcellularLocation>
</comment>
<dbReference type="CDD" id="cd00130">
    <property type="entry name" value="PAS"/>
    <property type="match status" value="1"/>
</dbReference>
<comment type="caution">
    <text evidence="19">The sequence shown here is derived from an EMBL/GenBank/DDBJ whole genome shotgun (WGS) entry which is preliminary data.</text>
</comment>
<dbReference type="PANTHER" id="PTHR45453:SF1">
    <property type="entry name" value="PHOSPHATE REGULON SENSOR PROTEIN PHOR"/>
    <property type="match status" value="1"/>
</dbReference>
<evidence type="ECO:0000256" key="3">
    <source>
        <dbReference type="ARBA" id="ARBA00012438"/>
    </source>
</evidence>
<evidence type="ECO:0000313" key="20">
    <source>
        <dbReference type="Proteomes" id="UP000808914"/>
    </source>
</evidence>
<dbReference type="SUPFAM" id="SSF158472">
    <property type="entry name" value="HAMP domain-like"/>
    <property type="match status" value="1"/>
</dbReference>
<dbReference type="Gene3D" id="3.30.565.10">
    <property type="entry name" value="Histidine kinase-like ATPase, C-terminal domain"/>
    <property type="match status" value="1"/>
</dbReference>
<dbReference type="InterPro" id="IPR003660">
    <property type="entry name" value="HAMP_dom"/>
</dbReference>
<dbReference type="NCBIfam" id="TIGR00229">
    <property type="entry name" value="sensory_box"/>
    <property type="match status" value="1"/>
</dbReference>
<feature type="transmembrane region" description="Helical" evidence="14">
    <location>
        <begin position="187"/>
        <end position="207"/>
    </location>
</feature>
<dbReference type="SUPFAM" id="SSF47384">
    <property type="entry name" value="Homodimeric domain of signal transducing histidine kinase"/>
    <property type="match status" value="1"/>
</dbReference>
<dbReference type="PANTHER" id="PTHR45453">
    <property type="entry name" value="PHOSPHATE REGULON SENSOR PROTEIN PHOR"/>
    <property type="match status" value="1"/>
</dbReference>
<evidence type="ECO:0000256" key="10">
    <source>
        <dbReference type="ARBA" id="ARBA00022840"/>
    </source>
</evidence>
<keyword evidence="7 14" id="KW-0812">Transmembrane</keyword>
<dbReference type="InterPro" id="IPR004358">
    <property type="entry name" value="Sig_transdc_His_kin-like_C"/>
</dbReference>
<evidence type="ECO:0000256" key="9">
    <source>
        <dbReference type="ARBA" id="ARBA00022777"/>
    </source>
</evidence>
<dbReference type="PROSITE" id="PS50113">
    <property type="entry name" value="PAC"/>
    <property type="match status" value="1"/>
</dbReference>
<feature type="domain" description="HAMP" evidence="18">
    <location>
        <begin position="208"/>
        <end position="260"/>
    </location>
</feature>
<reference evidence="19 20" key="1">
    <citation type="submission" date="2021-01" db="EMBL/GenBank/DDBJ databases">
        <title>Genomic Encyclopedia of Type Strains, Phase IV (KMG-IV): sequencing the most valuable type-strain genomes for metagenomic binning, comparative biology and taxonomic classification.</title>
        <authorList>
            <person name="Goeker M."/>
        </authorList>
    </citation>
    <scope>NUCLEOTIDE SEQUENCE [LARGE SCALE GENOMIC DNA]</scope>
    <source>
        <strain evidence="19 20">DSM 28236</strain>
    </source>
</reference>
<evidence type="ECO:0000256" key="12">
    <source>
        <dbReference type="ARBA" id="ARBA00023012"/>
    </source>
</evidence>
<dbReference type="InterPro" id="IPR003661">
    <property type="entry name" value="HisK_dim/P_dom"/>
</dbReference>
<dbReference type="CDD" id="cd00082">
    <property type="entry name" value="HisKA"/>
    <property type="match status" value="1"/>
</dbReference>
<dbReference type="InterPro" id="IPR036097">
    <property type="entry name" value="HisK_dim/P_sf"/>
</dbReference>
<evidence type="ECO:0000256" key="13">
    <source>
        <dbReference type="ARBA" id="ARBA00023136"/>
    </source>
</evidence>
<dbReference type="RefSeq" id="WP_205003442.1">
    <property type="nucleotide sequence ID" value="NZ_JAFBER010000009.1"/>
</dbReference>
<dbReference type="Pfam" id="PF08448">
    <property type="entry name" value="PAS_4"/>
    <property type="match status" value="1"/>
</dbReference>
<evidence type="ECO:0000256" key="8">
    <source>
        <dbReference type="ARBA" id="ARBA00022741"/>
    </source>
</evidence>
<proteinExistence type="predicted"/>
<evidence type="ECO:0000259" key="18">
    <source>
        <dbReference type="PROSITE" id="PS50885"/>
    </source>
</evidence>
<dbReference type="Pfam" id="PF00672">
    <property type="entry name" value="HAMP"/>
    <property type="match status" value="1"/>
</dbReference>
<dbReference type="EC" id="2.7.13.3" evidence="3"/>
<keyword evidence="8" id="KW-0547">Nucleotide-binding</keyword>
<dbReference type="Pfam" id="PF00512">
    <property type="entry name" value="HisKA"/>
    <property type="match status" value="1"/>
</dbReference>
<dbReference type="Gene3D" id="3.30.450.20">
    <property type="entry name" value="PAS domain"/>
    <property type="match status" value="2"/>
</dbReference>
<dbReference type="SMART" id="SM00091">
    <property type="entry name" value="PAS"/>
    <property type="match status" value="1"/>
</dbReference>
<keyword evidence="20" id="KW-1185">Reference proteome</keyword>
<dbReference type="InterPro" id="IPR050351">
    <property type="entry name" value="BphY/WalK/GraS-like"/>
</dbReference>
<dbReference type="SMART" id="SM00387">
    <property type="entry name" value="HATPase_c"/>
    <property type="match status" value="1"/>
</dbReference>
<dbReference type="Gene3D" id="1.10.8.500">
    <property type="entry name" value="HAMP domain in histidine kinase"/>
    <property type="match status" value="1"/>
</dbReference>
<dbReference type="SUPFAM" id="SSF55785">
    <property type="entry name" value="PYP-like sensor domain (PAS domain)"/>
    <property type="match status" value="1"/>
</dbReference>
<evidence type="ECO:0000256" key="14">
    <source>
        <dbReference type="SAM" id="Phobius"/>
    </source>
</evidence>
<keyword evidence="4" id="KW-1003">Cell membrane</keyword>
<dbReference type="InterPro" id="IPR029151">
    <property type="entry name" value="Sensor-like_sf"/>
</dbReference>
<keyword evidence="9 19" id="KW-0418">Kinase</keyword>
<evidence type="ECO:0000256" key="2">
    <source>
        <dbReference type="ARBA" id="ARBA00004651"/>
    </source>
</evidence>
<name>A0ABS2PZP0_9BACL</name>
<evidence type="ECO:0000256" key="6">
    <source>
        <dbReference type="ARBA" id="ARBA00022679"/>
    </source>
</evidence>
<keyword evidence="11 14" id="KW-1133">Transmembrane helix</keyword>
<dbReference type="GO" id="GO:0004673">
    <property type="term" value="F:protein histidine kinase activity"/>
    <property type="evidence" value="ECO:0007669"/>
    <property type="project" value="UniProtKB-EC"/>
</dbReference>
<evidence type="ECO:0000259" key="15">
    <source>
        <dbReference type="PROSITE" id="PS50109"/>
    </source>
</evidence>
<gene>
    <name evidence="19" type="ORF">JOD45_001718</name>
</gene>
<dbReference type="Gene3D" id="1.10.287.130">
    <property type="match status" value="1"/>
</dbReference>
<dbReference type="CDD" id="cd06225">
    <property type="entry name" value="HAMP"/>
    <property type="match status" value="1"/>
</dbReference>
<keyword evidence="6 19" id="KW-0808">Transferase</keyword>
<dbReference type="InterPro" id="IPR057640">
    <property type="entry name" value="Cache_WalK"/>
</dbReference>
<dbReference type="PROSITE" id="PS50885">
    <property type="entry name" value="HAMP"/>
    <property type="match status" value="1"/>
</dbReference>
<organism evidence="19 20">
    <name type="scientific">Scopulibacillus daqui</name>
    <dbReference type="NCBI Taxonomy" id="1469162"/>
    <lineage>
        <taxon>Bacteria</taxon>
        <taxon>Bacillati</taxon>
        <taxon>Bacillota</taxon>
        <taxon>Bacilli</taxon>
        <taxon>Bacillales</taxon>
        <taxon>Sporolactobacillaceae</taxon>
        <taxon>Scopulibacillus</taxon>
    </lineage>
</organism>
<dbReference type="PRINTS" id="PR00344">
    <property type="entry name" value="BCTRLSENSOR"/>
</dbReference>
<keyword evidence="13 14" id="KW-0472">Membrane</keyword>
<dbReference type="NCBIfam" id="NF033092">
    <property type="entry name" value="HK_WalK"/>
    <property type="match status" value="1"/>
</dbReference>
<dbReference type="SUPFAM" id="SSF103190">
    <property type="entry name" value="Sensory domain-like"/>
    <property type="match status" value="1"/>
</dbReference>
<dbReference type="InterPro" id="IPR000014">
    <property type="entry name" value="PAS"/>
</dbReference>
<accession>A0ABS2PZP0</accession>
<dbReference type="InterPro" id="IPR005467">
    <property type="entry name" value="His_kinase_dom"/>
</dbReference>
<dbReference type="EMBL" id="JAFBER010000009">
    <property type="protein sequence ID" value="MBM7645507.1"/>
    <property type="molecule type" value="Genomic_DNA"/>
</dbReference>
<keyword evidence="12" id="KW-0902">Two-component regulatory system</keyword>
<dbReference type="PROSITE" id="PS50109">
    <property type="entry name" value="HIS_KIN"/>
    <property type="match status" value="1"/>
</dbReference>
<dbReference type="InterPro" id="IPR000700">
    <property type="entry name" value="PAS-assoc_C"/>
</dbReference>
<keyword evidence="5" id="KW-0597">Phosphoprotein</keyword>
<feature type="domain" description="PAC" evidence="17">
    <location>
        <begin position="328"/>
        <end position="383"/>
    </location>
</feature>
<dbReference type="InterPro" id="IPR013656">
    <property type="entry name" value="PAS_4"/>
</dbReference>
<dbReference type="InterPro" id="IPR035965">
    <property type="entry name" value="PAS-like_dom_sf"/>
</dbReference>
<feature type="domain" description="Histidine kinase" evidence="15">
    <location>
        <begin position="387"/>
        <end position="604"/>
    </location>
</feature>